<keyword evidence="3" id="KW-0547">Nucleotide-binding</keyword>
<dbReference type="InterPro" id="IPR052156">
    <property type="entry name" value="BCAA_Transport_ATP-bd_LivF"/>
</dbReference>
<dbReference type="SMART" id="SM00382">
    <property type="entry name" value="AAA"/>
    <property type="match status" value="1"/>
</dbReference>
<evidence type="ECO:0000256" key="2">
    <source>
        <dbReference type="ARBA" id="ARBA00022448"/>
    </source>
</evidence>
<dbReference type="GO" id="GO:0005524">
    <property type="term" value="F:ATP binding"/>
    <property type="evidence" value="ECO:0007669"/>
    <property type="project" value="UniProtKB-KW"/>
</dbReference>
<protein>
    <submittedName>
        <fullName evidence="7">ABC transporter ATP-binding protein</fullName>
    </submittedName>
</protein>
<comment type="similarity">
    <text evidence="1">Belongs to the ABC transporter superfamily.</text>
</comment>
<gene>
    <name evidence="7" type="ORF">GCM10010121_090140</name>
</gene>
<dbReference type="Proteomes" id="UP000657574">
    <property type="component" value="Unassembled WGS sequence"/>
</dbReference>
<accession>A0A917P7F8</accession>
<dbReference type="PROSITE" id="PS00211">
    <property type="entry name" value="ABC_TRANSPORTER_1"/>
    <property type="match status" value="1"/>
</dbReference>
<keyword evidence="8" id="KW-1185">Reference proteome</keyword>
<name>A0A917P7F8_9ACTN</name>
<evidence type="ECO:0000313" key="7">
    <source>
        <dbReference type="EMBL" id="GGJ65477.1"/>
    </source>
</evidence>
<dbReference type="GO" id="GO:0016887">
    <property type="term" value="F:ATP hydrolysis activity"/>
    <property type="evidence" value="ECO:0007669"/>
    <property type="project" value="InterPro"/>
</dbReference>
<reference evidence="7" key="2">
    <citation type="submission" date="2020-09" db="EMBL/GenBank/DDBJ databases">
        <authorList>
            <person name="Sun Q."/>
            <person name="Ohkuma M."/>
        </authorList>
    </citation>
    <scope>NUCLEOTIDE SEQUENCE</scope>
    <source>
        <strain evidence="7">JCM 3086</strain>
    </source>
</reference>
<proteinExistence type="inferred from homology"/>
<evidence type="ECO:0000313" key="8">
    <source>
        <dbReference type="Proteomes" id="UP000657574"/>
    </source>
</evidence>
<dbReference type="InterPro" id="IPR003593">
    <property type="entry name" value="AAA+_ATPase"/>
</dbReference>
<keyword evidence="4 7" id="KW-0067">ATP-binding</keyword>
<dbReference type="Pfam" id="PF00005">
    <property type="entry name" value="ABC_tran"/>
    <property type="match status" value="1"/>
</dbReference>
<dbReference type="PROSITE" id="PS50893">
    <property type="entry name" value="ABC_TRANSPORTER_2"/>
    <property type="match status" value="1"/>
</dbReference>
<evidence type="ECO:0000256" key="3">
    <source>
        <dbReference type="ARBA" id="ARBA00022741"/>
    </source>
</evidence>
<dbReference type="PANTHER" id="PTHR43820">
    <property type="entry name" value="HIGH-AFFINITY BRANCHED-CHAIN AMINO ACID TRANSPORT ATP-BINDING PROTEIN LIVF"/>
    <property type="match status" value="1"/>
</dbReference>
<feature type="domain" description="ABC transporter" evidence="6">
    <location>
        <begin position="8"/>
        <end position="233"/>
    </location>
</feature>
<reference evidence="7" key="1">
    <citation type="journal article" date="2014" name="Int. J. Syst. Evol. Microbiol.">
        <title>Complete genome sequence of Corynebacterium casei LMG S-19264T (=DSM 44701T), isolated from a smear-ripened cheese.</title>
        <authorList>
            <consortium name="US DOE Joint Genome Institute (JGI-PGF)"/>
            <person name="Walter F."/>
            <person name="Albersmeier A."/>
            <person name="Kalinowski J."/>
            <person name="Ruckert C."/>
        </authorList>
    </citation>
    <scope>NUCLEOTIDE SEQUENCE</scope>
    <source>
        <strain evidence="7">JCM 3086</strain>
    </source>
</reference>
<evidence type="ECO:0000256" key="4">
    <source>
        <dbReference type="ARBA" id="ARBA00022840"/>
    </source>
</evidence>
<dbReference type="CDD" id="cd03224">
    <property type="entry name" value="ABC_TM1139_LivF_branched"/>
    <property type="match status" value="1"/>
</dbReference>
<dbReference type="PANTHER" id="PTHR43820:SF4">
    <property type="entry name" value="HIGH-AFFINITY BRANCHED-CHAIN AMINO ACID TRANSPORT ATP-BINDING PROTEIN LIVF"/>
    <property type="match status" value="1"/>
</dbReference>
<dbReference type="InterPro" id="IPR027417">
    <property type="entry name" value="P-loop_NTPase"/>
</dbReference>
<organism evidence="7 8">
    <name type="scientific">Streptomyces brasiliensis</name>
    <dbReference type="NCBI Taxonomy" id="1954"/>
    <lineage>
        <taxon>Bacteria</taxon>
        <taxon>Bacillati</taxon>
        <taxon>Actinomycetota</taxon>
        <taxon>Actinomycetes</taxon>
        <taxon>Kitasatosporales</taxon>
        <taxon>Streptomycetaceae</taxon>
        <taxon>Streptomyces</taxon>
    </lineage>
</organism>
<sequence length="238" mass="25759">MTTIGSVLSVRHLSARIGTSQILHGVDLEVPRNQTTVILGRNGVGKTTLLRSILGYVEASGDVELLGRPIDRLPTHKRVRAGIAYVPEDRDVFRSLTVEENLRLAERAGQVPRYDLVFDLFPDLADRRSQNAGSLSGGQQQMVALGRGLLAECELLIVDEPTKGLSPRVVQEVVDVLARVKEGVTILMVEQNLSAAQQLADDVVVISEGTVVASGTGEMLVDRDKLRGFLGVGRSEEV</sequence>
<dbReference type="InterPro" id="IPR003439">
    <property type="entry name" value="ABC_transporter-like_ATP-bd"/>
</dbReference>
<dbReference type="GO" id="GO:0015807">
    <property type="term" value="P:L-amino acid transport"/>
    <property type="evidence" value="ECO:0007669"/>
    <property type="project" value="TreeGrafter"/>
</dbReference>
<keyword evidence="5" id="KW-0029">Amino-acid transport</keyword>
<comment type="caution">
    <text evidence="7">The sequence shown here is derived from an EMBL/GenBank/DDBJ whole genome shotgun (WGS) entry which is preliminary data.</text>
</comment>
<dbReference type="AlphaFoldDB" id="A0A917P7F8"/>
<dbReference type="RefSeq" id="WP_189317095.1">
    <property type="nucleotide sequence ID" value="NZ_BMQA01000086.1"/>
</dbReference>
<keyword evidence="2" id="KW-0813">Transport</keyword>
<evidence type="ECO:0000256" key="1">
    <source>
        <dbReference type="ARBA" id="ARBA00005417"/>
    </source>
</evidence>
<evidence type="ECO:0000256" key="5">
    <source>
        <dbReference type="ARBA" id="ARBA00022970"/>
    </source>
</evidence>
<dbReference type="InterPro" id="IPR017871">
    <property type="entry name" value="ABC_transporter-like_CS"/>
</dbReference>
<dbReference type="Gene3D" id="3.40.50.300">
    <property type="entry name" value="P-loop containing nucleotide triphosphate hydrolases"/>
    <property type="match status" value="1"/>
</dbReference>
<evidence type="ECO:0000259" key="6">
    <source>
        <dbReference type="PROSITE" id="PS50893"/>
    </source>
</evidence>
<dbReference type="SUPFAM" id="SSF52540">
    <property type="entry name" value="P-loop containing nucleoside triphosphate hydrolases"/>
    <property type="match status" value="1"/>
</dbReference>
<dbReference type="EMBL" id="BMQA01000086">
    <property type="protein sequence ID" value="GGJ65477.1"/>
    <property type="molecule type" value="Genomic_DNA"/>
</dbReference>
<dbReference type="GO" id="GO:0015658">
    <property type="term" value="F:branched-chain amino acid transmembrane transporter activity"/>
    <property type="evidence" value="ECO:0007669"/>
    <property type="project" value="TreeGrafter"/>
</dbReference>